<comment type="subcellular location">
    <subcellularLocation>
        <location evidence="1">Cell inner membrane</location>
        <topology evidence="1">Peripheral membrane protein</topology>
    </subcellularLocation>
</comment>
<dbReference type="PROSITE" id="PS50893">
    <property type="entry name" value="ABC_TRANSPORTER_2"/>
    <property type="match status" value="1"/>
</dbReference>
<dbReference type="PANTHER" id="PTHR43297:SF11">
    <property type="entry name" value="ATPASE COMPONENT OF ABC-TYPE TRANSPORT SYSTEM"/>
    <property type="match status" value="1"/>
</dbReference>
<dbReference type="InterPro" id="IPR027417">
    <property type="entry name" value="P-loop_NTPase"/>
</dbReference>
<dbReference type="EMBL" id="JBHUII010000004">
    <property type="protein sequence ID" value="MFD2206058.1"/>
    <property type="molecule type" value="Genomic_DNA"/>
</dbReference>
<feature type="domain" description="ABC transporter" evidence="8">
    <location>
        <begin position="10"/>
        <end position="260"/>
    </location>
</feature>
<evidence type="ECO:0000256" key="1">
    <source>
        <dbReference type="ARBA" id="ARBA00004417"/>
    </source>
</evidence>
<dbReference type="InterPro" id="IPR003593">
    <property type="entry name" value="AAA+_ATPase"/>
</dbReference>
<dbReference type="Gene3D" id="3.40.50.300">
    <property type="entry name" value="P-loop containing nucleotide triphosphate hydrolases"/>
    <property type="match status" value="1"/>
</dbReference>
<dbReference type="SMART" id="SM00382">
    <property type="entry name" value="AAA"/>
    <property type="match status" value="1"/>
</dbReference>
<evidence type="ECO:0000256" key="5">
    <source>
        <dbReference type="ARBA" id="ARBA00022741"/>
    </source>
</evidence>
<organism evidence="9 10">
    <name type="scientific">Kiloniella antarctica</name>
    <dbReference type="NCBI Taxonomy" id="1550907"/>
    <lineage>
        <taxon>Bacteria</taxon>
        <taxon>Pseudomonadati</taxon>
        <taxon>Pseudomonadota</taxon>
        <taxon>Alphaproteobacteria</taxon>
        <taxon>Rhodospirillales</taxon>
        <taxon>Kiloniellaceae</taxon>
        <taxon>Kiloniella</taxon>
    </lineage>
</organism>
<dbReference type="InterPro" id="IPR050388">
    <property type="entry name" value="ABC_Ni/Peptide_Import"/>
</dbReference>
<dbReference type="Proteomes" id="UP001597294">
    <property type="component" value="Unassembled WGS sequence"/>
</dbReference>
<evidence type="ECO:0000259" key="8">
    <source>
        <dbReference type="PROSITE" id="PS50893"/>
    </source>
</evidence>
<keyword evidence="5" id="KW-0547">Nucleotide-binding</keyword>
<dbReference type="SUPFAM" id="SSF52540">
    <property type="entry name" value="P-loop containing nucleoside triphosphate hydrolases"/>
    <property type="match status" value="1"/>
</dbReference>
<keyword evidence="6 9" id="KW-0067">ATP-binding</keyword>
<name>A0ABW5BMC4_9PROT</name>
<evidence type="ECO:0000256" key="6">
    <source>
        <dbReference type="ARBA" id="ARBA00022840"/>
    </source>
</evidence>
<keyword evidence="10" id="KW-1185">Reference proteome</keyword>
<proteinExistence type="inferred from homology"/>
<dbReference type="InterPro" id="IPR003439">
    <property type="entry name" value="ABC_transporter-like_ATP-bd"/>
</dbReference>
<evidence type="ECO:0000256" key="7">
    <source>
        <dbReference type="ARBA" id="ARBA00023136"/>
    </source>
</evidence>
<dbReference type="RefSeq" id="WP_380251269.1">
    <property type="nucleotide sequence ID" value="NZ_JBHUII010000004.1"/>
</dbReference>
<dbReference type="PANTHER" id="PTHR43297">
    <property type="entry name" value="OLIGOPEPTIDE TRANSPORT ATP-BINDING PROTEIN APPD"/>
    <property type="match status" value="1"/>
</dbReference>
<protein>
    <submittedName>
        <fullName evidence="9">ATP-binding cassette domain-containing protein</fullName>
    </submittedName>
</protein>
<evidence type="ECO:0000313" key="9">
    <source>
        <dbReference type="EMBL" id="MFD2206058.1"/>
    </source>
</evidence>
<reference evidence="10" key="1">
    <citation type="journal article" date="2019" name="Int. J. Syst. Evol. Microbiol.">
        <title>The Global Catalogue of Microorganisms (GCM) 10K type strain sequencing project: providing services to taxonomists for standard genome sequencing and annotation.</title>
        <authorList>
            <consortium name="The Broad Institute Genomics Platform"/>
            <consortium name="The Broad Institute Genome Sequencing Center for Infectious Disease"/>
            <person name="Wu L."/>
            <person name="Ma J."/>
        </authorList>
    </citation>
    <scope>NUCLEOTIDE SEQUENCE [LARGE SCALE GENOMIC DNA]</scope>
    <source>
        <strain evidence="10">CGMCC 4.7192</strain>
    </source>
</reference>
<keyword evidence="4" id="KW-1003">Cell membrane</keyword>
<gene>
    <name evidence="9" type="ORF">ACFSKO_10560</name>
</gene>
<sequence length="270" mass="29987">MKGNAPPPLLRLIDLTVTFNGQVLIDNINLNIKSGETLAVVGGSGAGKTTLLRSLMGLKNHDLMTSGSLAFEGNMHDLSDHQKFGSFPKHSLAYVPQSPSIGLDPLKKLKWQWQQVIRVTRPKDREFHTNERRKLEVDFPKSILTQLKLKEFGEKYPHQWSRGMQQRLLIAFALAAKPKILILDEPTSALDPIVAARALLEVVKAARENNITVLMVTHDLALAAQFADRIAVLSSGKLIELGVTDQILNSPIHPYTANLVKHRHWGNSHA</sequence>
<evidence type="ECO:0000313" key="10">
    <source>
        <dbReference type="Proteomes" id="UP001597294"/>
    </source>
</evidence>
<dbReference type="CDD" id="cd03257">
    <property type="entry name" value="ABC_NikE_OppD_transporters"/>
    <property type="match status" value="1"/>
</dbReference>
<evidence type="ECO:0000256" key="4">
    <source>
        <dbReference type="ARBA" id="ARBA00022475"/>
    </source>
</evidence>
<keyword evidence="7" id="KW-0472">Membrane</keyword>
<dbReference type="GO" id="GO:0005524">
    <property type="term" value="F:ATP binding"/>
    <property type="evidence" value="ECO:0007669"/>
    <property type="project" value="UniProtKB-KW"/>
</dbReference>
<keyword evidence="3" id="KW-0813">Transport</keyword>
<comment type="caution">
    <text evidence="9">The sequence shown here is derived from an EMBL/GenBank/DDBJ whole genome shotgun (WGS) entry which is preliminary data.</text>
</comment>
<evidence type="ECO:0000256" key="2">
    <source>
        <dbReference type="ARBA" id="ARBA00005417"/>
    </source>
</evidence>
<accession>A0ABW5BMC4</accession>
<dbReference type="Pfam" id="PF00005">
    <property type="entry name" value="ABC_tran"/>
    <property type="match status" value="1"/>
</dbReference>
<evidence type="ECO:0000256" key="3">
    <source>
        <dbReference type="ARBA" id="ARBA00022448"/>
    </source>
</evidence>
<comment type="similarity">
    <text evidence="2">Belongs to the ABC transporter superfamily.</text>
</comment>